<protein>
    <submittedName>
        <fullName evidence="3">NUDIX domain-containing protein</fullName>
    </submittedName>
</protein>
<sequence>MVVETPAGRPAYVVNVEVFPHRDGRWLLIRRGNEGHAAGTLAGPGGKVEVGGFLPGVLEATGRREVLEEIGIDLDGVPMAYVGNSLFVSDDGDSVVNVVFAAEVPAGAEPYAASPEEVAETLWLTTEEALAHPACPPWTRRSLTEATARPATLTS</sequence>
<comment type="caution">
    <text evidence="3">The sequence shown here is derived from an EMBL/GenBank/DDBJ whole genome shotgun (WGS) entry which is preliminary data.</text>
</comment>
<dbReference type="PANTHER" id="PTHR43736">
    <property type="entry name" value="ADP-RIBOSE PYROPHOSPHATASE"/>
    <property type="match status" value="1"/>
</dbReference>
<accession>A0ABV8LWN1</accession>
<evidence type="ECO:0000313" key="3">
    <source>
        <dbReference type="EMBL" id="MFC4135457.1"/>
    </source>
</evidence>
<evidence type="ECO:0000259" key="2">
    <source>
        <dbReference type="PROSITE" id="PS51462"/>
    </source>
</evidence>
<dbReference type="SUPFAM" id="SSF55811">
    <property type="entry name" value="Nudix"/>
    <property type="match status" value="1"/>
</dbReference>
<dbReference type="InterPro" id="IPR015797">
    <property type="entry name" value="NUDIX_hydrolase-like_dom_sf"/>
</dbReference>
<dbReference type="RefSeq" id="WP_253756281.1">
    <property type="nucleotide sequence ID" value="NZ_JAMZDZ010000001.1"/>
</dbReference>
<dbReference type="InterPro" id="IPR000086">
    <property type="entry name" value="NUDIX_hydrolase_dom"/>
</dbReference>
<evidence type="ECO:0000313" key="4">
    <source>
        <dbReference type="Proteomes" id="UP001595816"/>
    </source>
</evidence>
<comment type="similarity">
    <text evidence="1">Belongs to the Nudix hydrolase family.</text>
</comment>
<dbReference type="EMBL" id="JBHSAY010000021">
    <property type="protein sequence ID" value="MFC4135457.1"/>
    <property type="molecule type" value="Genomic_DNA"/>
</dbReference>
<name>A0ABV8LWN1_9ACTN</name>
<evidence type="ECO:0000256" key="1">
    <source>
        <dbReference type="ARBA" id="ARBA00005582"/>
    </source>
</evidence>
<feature type="domain" description="Nudix hydrolase" evidence="2">
    <location>
        <begin position="11"/>
        <end position="148"/>
    </location>
</feature>
<proteinExistence type="inferred from homology"/>
<dbReference type="Proteomes" id="UP001595816">
    <property type="component" value="Unassembled WGS sequence"/>
</dbReference>
<dbReference type="Pfam" id="PF00293">
    <property type="entry name" value="NUDIX"/>
    <property type="match status" value="1"/>
</dbReference>
<dbReference type="PANTHER" id="PTHR43736:SF1">
    <property type="entry name" value="DIHYDRONEOPTERIN TRIPHOSPHATE DIPHOSPHATASE"/>
    <property type="match status" value="1"/>
</dbReference>
<dbReference type="PROSITE" id="PS51462">
    <property type="entry name" value="NUDIX"/>
    <property type="match status" value="1"/>
</dbReference>
<keyword evidence="4" id="KW-1185">Reference proteome</keyword>
<organism evidence="3 4">
    <name type="scientific">Hamadaea flava</name>
    <dbReference type="NCBI Taxonomy" id="1742688"/>
    <lineage>
        <taxon>Bacteria</taxon>
        <taxon>Bacillati</taxon>
        <taxon>Actinomycetota</taxon>
        <taxon>Actinomycetes</taxon>
        <taxon>Micromonosporales</taxon>
        <taxon>Micromonosporaceae</taxon>
        <taxon>Hamadaea</taxon>
    </lineage>
</organism>
<reference evidence="4" key="1">
    <citation type="journal article" date="2019" name="Int. J. Syst. Evol. Microbiol.">
        <title>The Global Catalogue of Microorganisms (GCM) 10K type strain sequencing project: providing services to taxonomists for standard genome sequencing and annotation.</title>
        <authorList>
            <consortium name="The Broad Institute Genomics Platform"/>
            <consortium name="The Broad Institute Genome Sequencing Center for Infectious Disease"/>
            <person name="Wu L."/>
            <person name="Ma J."/>
        </authorList>
    </citation>
    <scope>NUCLEOTIDE SEQUENCE [LARGE SCALE GENOMIC DNA]</scope>
    <source>
        <strain evidence="4">CGMCC 4.7289</strain>
    </source>
</reference>
<dbReference type="Gene3D" id="3.90.79.10">
    <property type="entry name" value="Nucleoside Triphosphate Pyrophosphohydrolase"/>
    <property type="match status" value="1"/>
</dbReference>
<gene>
    <name evidence="3" type="ORF">ACFOZ4_33000</name>
</gene>